<sequence length="68" mass="7903">MLNIKSHSEHELFDCIECGQKNCVLVKDGYGFCQTPGCLNYDPVQYVYFPNWKKPKTSRAGREIFNLK</sequence>
<dbReference type="Proteomes" id="UP000199545">
    <property type="component" value="Unassembled WGS sequence"/>
</dbReference>
<keyword evidence="2" id="KW-1185">Reference proteome</keyword>
<dbReference type="AlphaFoldDB" id="A0A1I3JU74"/>
<organism evidence="1 2">
    <name type="scientific">Thermoflavimicrobium dichotomicum</name>
    <dbReference type="NCBI Taxonomy" id="46223"/>
    <lineage>
        <taxon>Bacteria</taxon>
        <taxon>Bacillati</taxon>
        <taxon>Bacillota</taxon>
        <taxon>Bacilli</taxon>
        <taxon>Bacillales</taxon>
        <taxon>Thermoactinomycetaceae</taxon>
        <taxon>Thermoflavimicrobium</taxon>
    </lineage>
</organism>
<dbReference type="STRING" id="46223.SAMN05421852_101207"/>
<accession>A0A1I3JU74</accession>
<dbReference type="OrthoDB" id="2990952at2"/>
<gene>
    <name evidence="1" type="ORF">SAMN05421852_101207</name>
</gene>
<dbReference type="EMBL" id="FORR01000001">
    <property type="protein sequence ID" value="SFI63753.1"/>
    <property type="molecule type" value="Genomic_DNA"/>
</dbReference>
<dbReference type="RefSeq" id="WP_093227194.1">
    <property type="nucleotide sequence ID" value="NZ_FORR01000001.1"/>
</dbReference>
<reference evidence="1 2" key="1">
    <citation type="submission" date="2016-10" db="EMBL/GenBank/DDBJ databases">
        <authorList>
            <person name="de Groot N.N."/>
        </authorList>
    </citation>
    <scope>NUCLEOTIDE SEQUENCE [LARGE SCALE GENOMIC DNA]</scope>
    <source>
        <strain evidence="1 2">DSM 44778</strain>
    </source>
</reference>
<proteinExistence type="predicted"/>
<evidence type="ECO:0000313" key="1">
    <source>
        <dbReference type="EMBL" id="SFI63753.1"/>
    </source>
</evidence>
<protein>
    <submittedName>
        <fullName evidence="1">Uncharacterized protein</fullName>
    </submittedName>
</protein>
<evidence type="ECO:0000313" key="2">
    <source>
        <dbReference type="Proteomes" id="UP000199545"/>
    </source>
</evidence>
<name>A0A1I3JU74_9BACL</name>